<name>A0A444JGL3_9BACT</name>
<dbReference type="CDD" id="cd06260">
    <property type="entry name" value="DUF820-like"/>
    <property type="match status" value="1"/>
</dbReference>
<dbReference type="PANTHER" id="PTHR36558:SF1">
    <property type="entry name" value="RESTRICTION ENDONUCLEASE DOMAIN-CONTAINING PROTEIN-RELATED"/>
    <property type="match status" value="1"/>
</dbReference>
<keyword evidence="2" id="KW-0255">Endonuclease</keyword>
<keyword evidence="2" id="KW-0378">Hydrolase</keyword>
<dbReference type="InterPro" id="IPR011335">
    <property type="entry name" value="Restrct_endonuc-II-like"/>
</dbReference>
<accession>A0A444JGL3</accession>
<keyword evidence="3" id="KW-1185">Reference proteome</keyword>
<organism evidence="2 3">
    <name type="scientific">Candidatus Electrothrix marina</name>
    <dbReference type="NCBI Taxonomy" id="1859130"/>
    <lineage>
        <taxon>Bacteria</taxon>
        <taxon>Pseudomonadati</taxon>
        <taxon>Thermodesulfobacteriota</taxon>
        <taxon>Desulfobulbia</taxon>
        <taxon>Desulfobulbales</taxon>
        <taxon>Desulfobulbaceae</taxon>
        <taxon>Candidatus Electrothrix</taxon>
    </lineage>
</organism>
<proteinExistence type="predicted"/>
<comment type="caution">
    <text evidence="2">The sequence shown here is derived from an EMBL/GenBank/DDBJ whole genome shotgun (WGS) entry which is preliminary data.</text>
</comment>
<dbReference type="GO" id="GO:0004519">
    <property type="term" value="F:endonuclease activity"/>
    <property type="evidence" value="ECO:0007669"/>
    <property type="project" value="UniProtKB-KW"/>
</dbReference>
<evidence type="ECO:0000313" key="3">
    <source>
        <dbReference type="Proteomes" id="UP000288892"/>
    </source>
</evidence>
<sequence length="217" mass="25089">MNCPFSPIKNTSFCLKLPRKQPQQQISEQEYLDGELLSDVKHEFIDGSVYAMAGASADHGRIAGNLFAVFLRHLQEGKSPCEPFQADMKVKTGNKFFYPDVLISCEQEENEYYRNAPLLIVEVVSQSTRKKDNTIKRQSYQTLPSLEEFVLIEQDFVDIEVCRRSKHWWPEHYYLGDEVHFASIDLTLSVEDIYARVMNDDMRAYRKGDNYLIGSQG</sequence>
<protein>
    <submittedName>
        <fullName evidence="2">Endonuclease, Uma2 family (Restriction endonuclease fold)</fullName>
    </submittedName>
</protein>
<dbReference type="EMBL" id="MTKS01000025">
    <property type="protein sequence ID" value="RWX52251.1"/>
    <property type="molecule type" value="Genomic_DNA"/>
</dbReference>
<reference evidence="2 3" key="1">
    <citation type="submission" date="2017-01" db="EMBL/GenBank/DDBJ databases">
        <title>The cable genome- insights into the physiology and evolution of filamentous bacteria capable of sulfide oxidation via long distance electron transfer.</title>
        <authorList>
            <person name="Schreiber L."/>
            <person name="Bjerg J.T."/>
            <person name="Boggild A."/>
            <person name="Van De Vossenberg J."/>
            <person name="Meysman F."/>
            <person name="Nielsen L.P."/>
            <person name="Schramm A."/>
            <person name="Kjeldsen K.U."/>
        </authorList>
    </citation>
    <scope>NUCLEOTIDE SEQUENCE [LARGE SCALE GENOMIC DNA]</scope>
    <source>
        <strain evidence="2">A5</strain>
    </source>
</reference>
<gene>
    <name evidence="2" type="ORF">VU01_10256</name>
</gene>
<dbReference type="AlphaFoldDB" id="A0A444JGL3"/>
<dbReference type="Proteomes" id="UP000288892">
    <property type="component" value="Unassembled WGS sequence"/>
</dbReference>
<dbReference type="SUPFAM" id="SSF52980">
    <property type="entry name" value="Restriction endonuclease-like"/>
    <property type="match status" value="1"/>
</dbReference>
<dbReference type="Pfam" id="PF05685">
    <property type="entry name" value="Uma2"/>
    <property type="match status" value="1"/>
</dbReference>
<dbReference type="InterPro" id="IPR008538">
    <property type="entry name" value="Uma2"/>
</dbReference>
<dbReference type="Gene3D" id="3.90.1570.10">
    <property type="entry name" value="tt1808, chain A"/>
    <property type="match status" value="1"/>
</dbReference>
<dbReference type="InterPro" id="IPR012296">
    <property type="entry name" value="Nuclease_put_TT1808"/>
</dbReference>
<keyword evidence="2" id="KW-0540">Nuclease</keyword>
<evidence type="ECO:0000313" key="2">
    <source>
        <dbReference type="EMBL" id="RWX52251.1"/>
    </source>
</evidence>
<feature type="domain" description="Putative restriction endonuclease" evidence="1">
    <location>
        <begin position="30"/>
        <end position="177"/>
    </location>
</feature>
<evidence type="ECO:0000259" key="1">
    <source>
        <dbReference type="Pfam" id="PF05685"/>
    </source>
</evidence>
<dbReference type="PANTHER" id="PTHR36558">
    <property type="entry name" value="GLR1098 PROTEIN"/>
    <property type="match status" value="1"/>
</dbReference>